<organism evidence="1 2">
    <name type="scientific">Colletotrichum truncatum</name>
    <name type="common">Anthracnose fungus</name>
    <name type="synonym">Colletotrichum capsici</name>
    <dbReference type="NCBI Taxonomy" id="5467"/>
    <lineage>
        <taxon>Eukaryota</taxon>
        <taxon>Fungi</taxon>
        <taxon>Dikarya</taxon>
        <taxon>Ascomycota</taxon>
        <taxon>Pezizomycotina</taxon>
        <taxon>Sordariomycetes</taxon>
        <taxon>Hypocreomycetidae</taxon>
        <taxon>Glomerellales</taxon>
        <taxon>Glomerellaceae</taxon>
        <taxon>Colletotrichum</taxon>
        <taxon>Colletotrichum truncatum species complex</taxon>
    </lineage>
</organism>
<evidence type="ECO:0000313" key="1">
    <source>
        <dbReference type="EMBL" id="KAL0929998.1"/>
    </source>
</evidence>
<gene>
    <name evidence="1" type="ORF">CTRU02_214818</name>
</gene>
<dbReference type="EMBL" id="VUJX02000012">
    <property type="protein sequence ID" value="KAL0929998.1"/>
    <property type="molecule type" value="Genomic_DNA"/>
</dbReference>
<reference evidence="1 2" key="1">
    <citation type="journal article" date="2020" name="Phytopathology">
        <title>Genome Sequence Resources of Colletotrichum truncatum, C. plurivorum, C. musicola, and C. sojae: Four Species Pathogenic to Soybean (Glycine max).</title>
        <authorList>
            <person name="Rogerio F."/>
            <person name="Boufleur T.R."/>
            <person name="Ciampi-Guillardi M."/>
            <person name="Sukno S.A."/>
            <person name="Thon M.R."/>
            <person name="Massola Junior N.S."/>
            <person name="Baroncelli R."/>
        </authorList>
    </citation>
    <scope>NUCLEOTIDE SEQUENCE [LARGE SCALE GENOMIC DNA]</scope>
    <source>
        <strain evidence="1 2">CMES1059</strain>
    </source>
</reference>
<evidence type="ECO:0000313" key="2">
    <source>
        <dbReference type="Proteomes" id="UP000805649"/>
    </source>
</evidence>
<proteinExistence type="predicted"/>
<protein>
    <submittedName>
        <fullName evidence="1">Nitrogen assimilation transcription factor nirA 4</fullName>
    </submittedName>
</protein>
<name>A0ACC3YDV7_COLTU</name>
<sequence length="219" mass="23763">MAGQSPRQRPGGACEECRRKRIRCDRGIPQCTACATSGGNCVVRDSFSPRGPKKGYLKTLQKRIEDLQSQLEKQQGASTIIAAPEMQATSPSQDGGSTGNDGGSSVDNNEIQDNTSTNAETAIDIPQWPAPMEFHFPIIDKEPWECFDNSYTNSPFPSLHSIPSIPSLSSLDNLQELVQNPKDSDLLITPMMHNDLPALLRSRLCICADIAGAPLPILV</sequence>
<dbReference type="Proteomes" id="UP000805649">
    <property type="component" value="Unassembled WGS sequence"/>
</dbReference>
<keyword evidence="2" id="KW-1185">Reference proteome</keyword>
<accession>A0ACC3YDV7</accession>
<comment type="caution">
    <text evidence="1">The sequence shown here is derived from an EMBL/GenBank/DDBJ whole genome shotgun (WGS) entry which is preliminary data.</text>
</comment>